<evidence type="ECO:0000313" key="2">
    <source>
        <dbReference type="Proteomes" id="UP000609651"/>
    </source>
</evidence>
<accession>A0ABX1VJ40</accession>
<evidence type="ECO:0000313" key="1">
    <source>
        <dbReference type="EMBL" id="NNJ27870.1"/>
    </source>
</evidence>
<gene>
    <name evidence="1" type="ORF">LzC2_39800</name>
</gene>
<sequence length="318" mass="36093">MLRSTLRHLTDQIAPIAKLRELVAGHGIYPPGHFHSPLPSEEEIAEGLRRAAAIDAATLRPNAPAGEGAGLVQTGLGGVDMNRDAQRALLEDLAAFYPEQPFPERQTEGCRYYFDQTMFCYSDAILLYAFLRHFQPRRVVEVGSGFSSAVMLDTLDRFGPQKCELTFVEPYPGRLRKLVDPEADPRVTLIESTVQRAGVTPFEQLDAGDLLFIDSSHVMKPGSDLQMLLFDVLPTLRTGTLVHVHDIFYPFEYPADWLKEGVYWNELYLLQAFLMGNRDWEIVLFNHYVNLEFPEFMEEKMPLCRKNFGGGIYLRKFG</sequence>
<dbReference type="SUPFAM" id="SSF53335">
    <property type="entry name" value="S-adenosyl-L-methionine-dependent methyltransferases"/>
    <property type="match status" value="1"/>
</dbReference>
<dbReference type="Gene3D" id="3.40.50.150">
    <property type="entry name" value="Vaccinia Virus protein VP39"/>
    <property type="match status" value="1"/>
</dbReference>
<keyword evidence="2" id="KW-1185">Reference proteome</keyword>
<organism evidence="1 2">
    <name type="scientific">Alienimonas chondri</name>
    <dbReference type="NCBI Taxonomy" id="2681879"/>
    <lineage>
        <taxon>Bacteria</taxon>
        <taxon>Pseudomonadati</taxon>
        <taxon>Planctomycetota</taxon>
        <taxon>Planctomycetia</taxon>
        <taxon>Planctomycetales</taxon>
        <taxon>Planctomycetaceae</taxon>
        <taxon>Alienimonas</taxon>
    </lineage>
</organism>
<dbReference type="RefSeq" id="WP_171189778.1">
    <property type="nucleotide sequence ID" value="NZ_WTPX01000220.1"/>
</dbReference>
<reference evidence="1 2" key="1">
    <citation type="journal article" date="2020" name="Syst. Appl. Microbiol.">
        <title>Alienimonas chondri sp. nov., a novel planctomycete isolated from the biofilm of the red alga Chondrus crispus.</title>
        <authorList>
            <person name="Vitorino I."/>
            <person name="Albuquerque L."/>
            <person name="Wiegand S."/>
            <person name="Kallscheuer N."/>
            <person name="da Costa M.S."/>
            <person name="Lobo-da-Cunha A."/>
            <person name="Jogler C."/>
            <person name="Lage O.M."/>
        </authorList>
    </citation>
    <scope>NUCLEOTIDE SEQUENCE [LARGE SCALE GENOMIC DNA]</scope>
    <source>
        <strain evidence="1 2">LzC2</strain>
    </source>
</reference>
<protein>
    <recommendedName>
        <fullName evidence="3">Class I SAM-dependent methyltransferase</fullName>
    </recommendedName>
</protein>
<dbReference type="InterPro" id="IPR029063">
    <property type="entry name" value="SAM-dependent_MTases_sf"/>
</dbReference>
<name>A0ABX1VJ40_9PLAN</name>
<dbReference type="Pfam" id="PF13578">
    <property type="entry name" value="Methyltransf_24"/>
    <property type="match status" value="1"/>
</dbReference>
<dbReference type="Proteomes" id="UP000609651">
    <property type="component" value="Unassembled WGS sequence"/>
</dbReference>
<evidence type="ECO:0008006" key="3">
    <source>
        <dbReference type="Google" id="ProtNLM"/>
    </source>
</evidence>
<dbReference type="EMBL" id="WTPX01000220">
    <property type="protein sequence ID" value="NNJ27870.1"/>
    <property type="molecule type" value="Genomic_DNA"/>
</dbReference>
<comment type="caution">
    <text evidence="1">The sequence shown here is derived from an EMBL/GenBank/DDBJ whole genome shotgun (WGS) entry which is preliminary data.</text>
</comment>
<proteinExistence type="predicted"/>